<organism evidence="2 3">
    <name type="scientific">Gallaecimonas xiamenensis 3-C-1</name>
    <dbReference type="NCBI Taxonomy" id="745411"/>
    <lineage>
        <taxon>Bacteria</taxon>
        <taxon>Pseudomonadati</taxon>
        <taxon>Pseudomonadota</taxon>
        <taxon>Gammaproteobacteria</taxon>
        <taxon>Enterobacterales</taxon>
        <taxon>Gallaecimonadaceae</taxon>
        <taxon>Gallaecimonas</taxon>
    </lineage>
</organism>
<dbReference type="eggNOG" id="COG3056">
    <property type="taxonomic scope" value="Bacteria"/>
</dbReference>
<keyword evidence="3" id="KW-1185">Reference proteome</keyword>
<gene>
    <name evidence="2" type="ORF">B3C1_11082</name>
</gene>
<feature type="chain" id="PRO_5003861545" evidence="1">
    <location>
        <begin position="24"/>
        <end position="178"/>
    </location>
</feature>
<evidence type="ECO:0000313" key="3">
    <source>
        <dbReference type="Proteomes" id="UP000006755"/>
    </source>
</evidence>
<sequence length="178" mass="19107">MRALLLALLLLGGCASLPQTSWLDPAAPAVTQASSLIPVRFDFQDNRTDNAVLHLAKAAIASDPGLAQRLSQRLREGLSAKGYAITPATGARLSVRLLTLQAVVDEGLASHSSQQKVVMEVYAERDGHTLTKRFTSTGAFEAPLGPDLGRLEGELNRLLEQTMTSLVNDPQLTQMFQG</sequence>
<dbReference type="InterPro" id="IPR005619">
    <property type="entry name" value="Uncharacterised_YajG"/>
</dbReference>
<reference evidence="2 3" key="1">
    <citation type="journal article" date="2012" name="J. Bacteriol.">
        <title>Genome Sequence of Gallaecimonas xiamenensis Type Strain 3-C-1.</title>
        <authorList>
            <person name="Lai Q."/>
            <person name="Wang L."/>
            <person name="Wang W."/>
            <person name="Shao Z."/>
        </authorList>
    </citation>
    <scope>NUCLEOTIDE SEQUENCE [LARGE SCALE GENOMIC DNA]</scope>
    <source>
        <strain evidence="2 3">3-C-1</strain>
    </source>
</reference>
<dbReference type="OrthoDB" id="7063276at2"/>
<dbReference type="Pfam" id="PF03923">
    <property type="entry name" value="Lipoprotein_16"/>
    <property type="match status" value="1"/>
</dbReference>
<evidence type="ECO:0000256" key="1">
    <source>
        <dbReference type="SAM" id="SignalP"/>
    </source>
</evidence>
<dbReference type="AlphaFoldDB" id="K2IQB6"/>
<protein>
    <submittedName>
        <fullName evidence="2">Lipoprotein</fullName>
    </submittedName>
</protein>
<feature type="signal peptide" evidence="1">
    <location>
        <begin position="1"/>
        <end position="23"/>
    </location>
</feature>
<dbReference type="Proteomes" id="UP000006755">
    <property type="component" value="Unassembled WGS sequence"/>
</dbReference>
<accession>K2IQB6</accession>
<comment type="caution">
    <text evidence="2">The sequence shown here is derived from an EMBL/GenBank/DDBJ whole genome shotgun (WGS) entry which is preliminary data.</text>
</comment>
<proteinExistence type="predicted"/>
<keyword evidence="2" id="KW-0449">Lipoprotein</keyword>
<dbReference type="STRING" id="745411.B3C1_11082"/>
<dbReference type="RefSeq" id="WP_008484879.1">
    <property type="nucleotide sequence ID" value="NZ_AMRI01000014.1"/>
</dbReference>
<dbReference type="EMBL" id="AMRI01000014">
    <property type="protein sequence ID" value="EKE72371.1"/>
    <property type="molecule type" value="Genomic_DNA"/>
</dbReference>
<evidence type="ECO:0000313" key="2">
    <source>
        <dbReference type="EMBL" id="EKE72371.1"/>
    </source>
</evidence>
<name>K2IQB6_9GAMM</name>
<keyword evidence="1" id="KW-0732">Signal</keyword>